<keyword evidence="2" id="KW-1185">Reference proteome</keyword>
<accession>A0A3S1CLG5</accession>
<dbReference type="Proteomes" id="UP000271624">
    <property type="component" value="Unassembled WGS sequence"/>
</dbReference>
<comment type="caution">
    <text evidence="1">The sequence shown here is derived from an EMBL/GenBank/DDBJ whole genome shotgun (WGS) entry which is preliminary data.</text>
</comment>
<dbReference type="AlphaFoldDB" id="A0A3S1CLG5"/>
<evidence type="ECO:0000313" key="1">
    <source>
        <dbReference type="EMBL" id="RUT03965.1"/>
    </source>
</evidence>
<dbReference type="EMBL" id="RSCL01000012">
    <property type="protein sequence ID" value="RUT03965.1"/>
    <property type="molecule type" value="Genomic_DNA"/>
</dbReference>
<gene>
    <name evidence="1" type="ORF">DSM106972_048790</name>
</gene>
<reference evidence="1" key="2">
    <citation type="journal article" date="2019" name="Genome Biol. Evol.">
        <title>Day and night: Metabolic profiles and evolutionary relationships of six axenic non-marine cyanobacteria.</title>
        <authorList>
            <person name="Will S.E."/>
            <person name="Henke P."/>
            <person name="Boedeker C."/>
            <person name="Huang S."/>
            <person name="Brinkmann H."/>
            <person name="Rohde M."/>
            <person name="Jarek M."/>
            <person name="Friedl T."/>
            <person name="Seufert S."/>
            <person name="Schumacher M."/>
            <person name="Overmann J."/>
            <person name="Neumann-Schaal M."/>
            <person name="Petersen J."/>
        </authorList>
    </citation>
    <scope>NUCLEOTIDE SEQUENCE [LARGE SCALE GENOMIC DNA]</scope>
    <source>
        <strain evidence="1">PCC 7102</strain>
    </source>
</reference>
<evidence type="ECO:0000313" key="2">
    <source>
        <dbReference type="Proteomes" id="UP000271624"/>
    </source>
</evidence>
<name>A0A3S1CLG5_9CYAN</name>
<sequence length="64" mass="7396">MGNRSTTNKHFSKTFRGIPSWLERYAIAQNTNTPSNILKHLEKDGNRIVRAAARANQKRRQESE</sequence>
<dbReference type="OrthoDB" id="500355at2"/>
<reference evidence="1" key="1">
    <citation type="submission" date="2018-12" db="EMBL/GenBank/DDBJ databases">
        <authorList>
            <person name="Will S."/>
            <person name="Neumann-Schaal M."/>
            <person name="Henke P."/>
        </authorList>
    </citation>
    <scope>NUCLEOTIDE SEQUENCE</scope>
    <source>
        <strain evidence="1">PCC 7102</strain>
    </source>
</reference>
<organism evidence="1 2">
    <name type="scientific">Dulcicalothrix desertica PCC 7102</name>
    <dbReference type="NCBI Taxonomy" id="232991"/>
    <lineage>
        <taxon>Bacteria</taxon>
        <taxon>Bacillati</taxon>
        <taxon>Cyanobacteriota</taxon>
        <taxon>Cyanophyceae</taxon>
        <taxon>Nostocales</taxon>
        <taxon>Calotrichaceae</taxon>
        <taxon>Dulcicalothrix</taxon>
    </lineage>
</organism>
<proteinExistence type="predicted"/>
<dbReference type="RefSeq" id="WP_127083228.1">
    <property type="nucleotide sequence ID" value="NZ_RSCL01000012.1"/>
</dbReference>
<protein>
    <submittedName>
        <fullName evidence="1">Uncharacterized protein</fullName>
    </submittedName>
</protein>